<proteinExistence type="predicted"/>
<dbReference type="Proteomes" id="UP001163321">
    <property type="component" value="Chromosome 5"/>
</dbReference>
<organism evidence="1 2">
    <name type="scientific">Peronosclerospora sorghi</name>
    <dbReference type="NCBI Taxonomy" id="230839"/>
    <lineage>
        <taxon>Eukaryota</taxon>
        <taxon>Sar</taxon>
        <taxon>Stramenopiles</taxon>
        <taxon>Oomycota</taxon>
        <taxon>Peronosporomycetes</taxon>
        <taxon>Peronosporales</taxon>
        <taxon>Peronosporaceae</taxon>
        <taxon>Peronosclerospora</taxon>
    </lineage>
</organism>
<keyword evidence="2" id="KW-1185">Reference proteome</keyword>
<protein>
    <submittedName>
        <fullName evidence="1">Uncharacterized protein</fullName>
    </submittedName>
</protein>
<evidence type="ECO:0000313" key="1">
    <source>
        <dbReference type="EMBL" id="KAI9911539.1"/>
    </source>
</evidence>
<comment type="caution">
    <text evidence="1">The sequence shown here is derived from an EMBL/GenBank/DDBJ whole genome shotgun (WGS) entry which is preliminary data.</text>
</comment>
<sequence length="258" mass="29087">MAGALNVLDTCDFAFEDKLDFLLHLIETLLVASNDDGGNVAVTHNLFKKDVIMEELVIDALLSLFGSVDEKIMISFSQLMDPIHDALALILQEAHELRHVLNLFFRIFPRTAGNIDETSPLLLQHVEHSLKDTLRFGTELHVDPCLKRSFAVSDPAELKAGAKVPLNYAVLDALTHLMALLVNFLDSAPTAKLQVLNDAVGEIANVLVSAHDLSRKKKSPFDQRAFFRMFVNLMKELTVHGWRRQARITYFYFRQDKS</sequence>
<name>A0ACC0W0B3_9STRA</name>
<reference evidence="1 2" key="1">
    <citation type="journal article" date="2022" name="bioRxiv">
        <title>The genome of the oomycete Peronosclerospora sorghi, a cosmopolitan pathogen of maize and sorghum, is inflated with dispersed pseudogenes.</title>
        <authorList>
            <person name="Fletcher K."/>
            <person name="Martin F."/>
            <person name="Isakeit T."/>
            <person name="Cavanaugh K."/>
            <person name="Magill C."/>
            <person name="Michelmore R."/>
        </authorList>
    </citation>
    <scope>NUCLEOTIDE SEQUENCE [LARGE SCALE GENOMIC DNA]</scope>
    <source>
        <strain evidence="1">P6</strain>
    </source>
</reference>
<dbReference type="EMBL" id="CM047584">
    <property type="protein sequence ID" value="KAI9911539.1"/>
    <property type="molecule type" value="Genomic_DNA"/>
</dbReference>
<accession>A0ACC0W0B3</accession>
<evidence type="ECO:0000313" key="2">
    <source>
        <dbReference type="Proteomes" id="UP001163321"/>
    </source>
</evidence>
<gene>
    <name evidence="1" type="ORF">PsorP6_009285</name>
</gene>